<gene>
    <name evidence="1" type="ordered locus">Rxyl_2731</name>
</gene>
<evidence type="ECO:0000313" key="1">
    <source>
        <dbReference type="EMBL" id="ABG05646.1"/>
    </source>
</evidence>
<protein>
    <submittedName>
        <fullName evidence="1">Uncharacterized protein</fullName>
    </submittedName>
</protein>
<name>Q1ASI2_RUBXD</name>
<dbReference type="AlphaFoldDB" id="Q1ASI2"/>
<dbReference type="KEGG" id="rxy:Rxyl_2731"/>
<dbReference type="Proteomes" id="UP000006637">
    <property type="component" value="Chromosome"/>
</dbReference>
<accession>Q1ASI2</accession>
<dbReference type="HOGENOM" id="CLU_168230_0_0_11"/>
<dbReference type="EMBL" id="CP000386">
    <property type="protein sequence ID" value="ABG05646.1"/>
    <property type="molecule type" value="Genomic_DNA"/>
</dbReference>
<dbReference type="eggNOG" id="ENOG502ZF08">
    <property type="taxonomic scope" value="Bacteria"/>
</dbReference>
<keyword evidence="2" id="KW-1185">Reference proteome</keyword>
<proteinExistence type="predicted"/>
<reference evidence="1 2" key="1">
    <citation type="submission" date="2006-06" db="EMBL/GenBank/DDBJ databases">
        <title>Complete sequence of Rubrobacter xylanophilus DSM 9941.</title>
        <authorList>
            <consortium name="US DOE Joint Genome Institute"/>
            <person name="Copeland A."/>
            <person name="Lucas S."/>
            <person name="Lapidus A."/>
            <person name="Barry K."/>
            <person name="Detter J.C."/>
            <person name="Glavina del Rio T."/>
            <person name="Hammon N."/>
            <person name="Israni S."/>
            <person name="Dalin E."/>
            <person name="Tice H."/>
            <person name="Pitluck S."/>
            <person name="Munk A.C."/>
            <person name="Brettin T."/>
            <person name="Bruce D."/>
            <person name="Han C."/>
            <person name="Tapia R."/>
            <person name="Gilna P."/>
            <person name="Schmutz J."/>
            <person name="Larimer F."/>
            <person name="Land M."/>
            <person name="Hauser L."/>
            <person name="Kyrpides N."/>
            <person name="Lykidis A."/>
            <person name="da Costa M.S."/>
            <person name="Rainey F.A."/>
            <person name="Empadinhas N."/>
            <person name="Jolivet E."/>
            <person name="Battista J.R."/>
            <person name="Richardson P."/>
        </authorList>
    </citation>
    <scope>NUCLEOTIDE SEQUENCE [LARGE SCALE GENOMIC DNA]</scope>
    <source>
        <strain evidence="2">DSM 9941 / NBRC 16129 / PRD-1</strain>
    </source>
</reference>
<dbReference type="RefSeq" id="WP_011565655.1">
    <property type="nucleotide sequence ID" value="NC_008148.1"/>
</dbReference>
<dbReference type="OrthoDB" id="4741287at2"/>
<organism evidence="1 2">
    <name type="scientific">Rubrobacter xylanophilus (strain DSM 9941 / JCM 11954 / NBRC 16129 / PRD-1)</name>
    <dbReference type="NCBI Taxonomy" id="266117"/>
    <lineage>
        <taxon>Bacteria</taxon>
        <taxon>Bacillati</taxon>
        <taxon>Actinomycetota</taxon>
        <taxon>Rubrobacteria</taxon>
        <taxon>Rubrobacterales</taxon>
        <taxon>Rubrobacteraceae</taxon>
        <taxon>Rubrobacter</taxon>
    </lineage>
</organism>
<sequence>MGGAVYGDNLILSAEEKRRALRRVRERGFACPGCGSREFAAGEALPLGFLWFGEEKDAYMVALTCQNPGCPEPRTGLRLAGSEFLLGDR</sequence>
<dbReference type="STRING" id="266117.Rxyl_2731"/>
<evidence type="ECO:0000313" key="2">
    <source>
        <dbReference type="Proteomes" id="UP000006637"/>
    </source>
</evidence>